<dbReference type="RefSeq" id="XP_020060606.1">
    <property type="nucleotide sequence ID" value="XM_020198402.1"/>
</dbReference>
<evidence type="ECO:0000313" key="1">
    <source>
        <dbReference type="EMBL" id="OJK04267.1"/>
    </source>
</evidence>
<evidence type="ECO:0000313" key="2">
    <source>
        <dbReference type="Proteomes" id="UP000184546"/>
    </source>
</evidence>
<sequence>MMASTSTEGIIDRSKIPDYPEDLTVQGAAVLIDHPLHTPAASSQLKVHPQNLRQKQHNIYSSINVVRGAWEWGFELNPNDCLRIDLDQIWSGHRGNKNDNNSFNLYNRFGEIAFHISFRRHDQTIRFNAYSRGRGWGDESWLPFPKWISDERPFKMFITYQSQGSYIVNCDFCVQVDVDPCEPPNSLTYRSSNDNDAMFGQNVNTELQYYQDE</sequence>
<dbReference type="AlphaFoldDB" id="A0A1L9X760"/>
<reference evidence="2" key="1">
    <citation type="journal article" date="2017" name="Genome Biol.">
        <title>Comparative genomics reveals high biological diversity and specific adaptations in the industrially and medically important fungal genus Aspergillus.</title>
        <authorList>
            <person name="de Vries R.P."/>
            <person name="Riley R."/>
            <person name="Wiebenga A."/>
            <person name="Aguilar-Osorio G."/>
            <person name="Amillis S."/>
            <person name="Uchima C.A."/>
            <person name="Anderluh G."/>
            <person name="Asadollahi M."/>
            <person name="Askin M."/>
            <person name="Barry K."/>
            <person name="Battaglia E."/>
            <person name="Bayram O."/>
            <person name="Benocci T."/>
            <person name="Braus-Stromeyer S.A."/>
            <person name="Caldana C."/>
            <person name="Canovas D."/>
            <person name="Cerqueira G.C."/>
            <person name="Chen F."/>
            <person name="Chen W."/>
            <person name="Choi C."/>
            <person name="Clum A."/>
            <person name="Dos Santos R.A."/>
            <person name="Damasio A.R."/>
            <person name="Diallinas G."/>
            <person name="Emri T."/>
            <person name="Fekete E."/>
            <person name="Flipphi M."/>
            <person name="Freyberg S."/>
            <person name="Gallo A."/>
            <person name="Gournas C."/>
            <person name="Habgood R."/>
            <person name="Hainaut M."/>
            <person name="Harispe M.L."/>
            <person name="Henrissat B."/>
            <person name="Hilden K.S."/>
            <person name="Hope R."/>
            <person name="Hossain A."/>
            <person name="Karabika E."/>
            <person name="Karaffa L."/>
            <person name="Karanyi Z."/>
            <person name="Krasevec N."/>
            <person name="Kuo A."/>
            <person name="Kusch H."/>
            <person name="LaButti K."/>
            <person name="Lagendijk E.L."/>
            <person name="Lapidus A."/>
            <person name="Levasseur A."/>
            <person name="Lindquist E."/>
            <person name="Lipzen A."/>
            <person name="Logrieco A.F."/>
            <person name="MacCabe A."/>
            <person name="Maekelae M.R."/>
            <person name="Malavazi I."/>
            <person name="Melin P."/>
            <person name="Meyer V."/>
            <person name="Mielnichuk N."/>
            <person name="Miskei M."/>
            <person name="Molnar A.P."/>
            <person name="Mule G."/>
            <person name="Ngan C.Y."/>
            <person name="Orejas M."/>
            <person name="Orosz E."/>
            <person name="Ouedraogo J.P."/>
            <person name="Overkamp K.M."/>
            <person name="Park H.-S."/>
            <person name="Perrone G."/>
            <person name="Piumi F."/>
            <person name="Punt P.J."/>
            <person name="Ram A.F."/>
            <person name="Ramon A."/>
            <person name="Rauscher S."/>
            <person name="Record E."/>
            <person name="Riano-Pachon D.M."/>
            <person name="Robert V."/>
            <person name="Roehrig J."/>
            <person name="Ruller R."/>
            <person name="Salamov A."/>
            <person name="Salih N.S."/>
            <person name="Samson R.A."/>
            <person name="Sandor E."/>
            <person name="Sanguinetti M."/>
            <person name="Schuetze T."/>
            <person name="Sepcic K."/>
            <person name="Shelest E."/>
            <person name="Sherlock G."/>
            <person name="Sophianopoulou V."/>
            <person name="Squina F.M."/>
            <person name="Sun H."/>
            <person name="Susca A."/>
            <person name="Todd R.B."/>
            <person name="Tsang A."/>
            <person name="Unkles S.E."/>
            <person name="van de Wiele N."/>
            <person name="van Rossen-Uffink D."/>
            <person name="Oliveira J.V."/>
            <person name="Vesth T.C."/>
            <person name="Visser J."/>
            <person name="Yu J.-H."/>
            <person name="Zhou M."/>
            <person name="Andersen M.R."/>
            <person name="Archer D.B."/>
            <person name="Baker S.E."/>
            <person name="Benoit I."/>
            <person name="Brakhage A.A."/>
            <person name="Braus G.H."/>
            <person name="Fischer R."/>
            <person name="Frisvad J.C."/>
            <person name="Goldman G.H."/>
            <person name="Houbraken J."/>
            <person name="Oakley B."/>
            <person name="Pocsi I."/>
            <person name="Scazzocchio C."/>
            <person name="Seiboth B."/>
            <person name="vanKuyk P.A."/>
            <person name="Wortman J."/>
            <person name="Dyer P.S."/>
            <person name="Grigoriev I.V."/>
        </authorList>
    </citation>
    <scope>NUCLEOTIDE SEQUENCE [LARGE SCALE GENOMIC DNA]</scope>
    <source>
        <strain evidence="2">ATCC 16872 / CBS 172.66 / WB 5094</strain>
    </source>
</reference>
<dbReference type="VEuPathDB" id="FungiDB:ASPACDRAFT_1885677"/>
<keyword evidence="2" id="KW-1185">Reference proteome</keyword>
<evidence type="ECO:0008006" key="3">
    <source>
        <dbReference type="Google" id="ProtNLM"/>
    </source>
</evidence>
<dbReference type="Gene3D" id="2.60.120.200">
    <property type="match status" value="1"/>
</dbReference>
<dbReference type="OMA" id="NDNDAMF"/>
<dbReference type="InterPro" id="IPR013320">
    <property type="entry name" value="ConA-like_dom_sf"/>
</dbReference>
<dbReference type="OrthoDB" id="167809at2759"/>
<dbReference type="Proteomes" id="UP000184546">
    <property type="component" value="Unassembled WGS sequence"/>
</dbReference>
<name>A0A1L9X760_ASPA1</name>
<organism evidence="1 2">
    <name type="scientific">Aspergillus aculeatus (strain ATCC 16872 / CBS 172.66 / WB 5094)</name>
    <dbReference type="NCBI Taxonomy" id="690307"/>
    <lineage>
        <taxon>Eukaryota</taxon>
        <taxon>Fungi</taxon>
        <taxon>Dikarya</taxon>
        <taxon>Ascomycota</taxon>
        <taxon>Pezizomycotina</taxon>
        <taxon>Eurotiomycetes</taxon>
        <taxon>Eurotiomycetidae</taxon>
        <taxon>Eurotiales</taxon>
        <taxon>Aspergillaceae</taxon>
        <taxon>Aspergillus</taxon>
        <taxon>Aspergillus subgen. Circumdati</taxon>
    </lineage>
</organism>
<proteinExistence type="predicted"/>
<protein>
    <recommendedName>
        <fullName evidence="3">Galectin</fullName>
    </recommendedName>
</protein>
<dbReference type="EMBL" id="KV878971">
    <property type="protein sequence ID" value="OJK04267.1"/>
    <property type="molecule type" value="Genomic_DNA"/>
</dbReference>
<dbReference type="SUPFAM" id="SSF49899">
    <property type="entry name" value="Concanavalin A-like lectins/glucanases"/>
    <property type="match status" value="1"/>
</dbReference>
<dbReference type="GeneID" id="30972216"/>
<gene>
    <name evidence="1" type="ORF">ASPACDRAFT_1885677</name>
</gene>
<accession>A0A1L9X760</accession>